<feature type="signal peptide" evidence="10">
    <location>
        <begin position="1"/>
        <end position="19"/>
    </location>
</feature>
<dbReference type="Pfam" id="PF01457">
    <property type="entry name" value="Peptidase_M8"/>
    <property type="match status" value="1"/>
</dbReference>
<feature type="transmembrane region" description="Helical" evidence="9">
    <location>
        <begin position="653"/>
        <end position="671"/>
    </location>
</feature>
<dbReference type="GO" id="GO:0006508">
    <property type="term" value="P:proteolysis"/>
    <property type="evidence" value="ECO:0007669"/>
    <property type="project" value="UniProtKB-KW"/>
</dbReference>
<comment type="caution">
    <text evidence="11">The sequence shown here is derived from an EMBL/GenBank/DDBJ whole genome shotgun (WGS) entry which is preliminary data.</text>
</comment>
<dbReference type="GO" id="GO:0016020">
    <property type="term" value="C:membrane"/>
    <property type="evidence" value="ECO:0007669"/>
    <property type="project" value="InterPro"/>
</dbReference>
<keyword evidence="6 8" id="KW-0482">Metalloprotease</keyword>
<keyword evidence="9" id="KW-0472">Membrane</keyword>
<feature type="binding site" evidence="8">
    <location>
        <position position="326"/>
    </location>
    <ligand>
        <name>Zn(2+)</name>
        <dbReference type="ChEBI" id="CHEBI:29105"/>
        <note>catalytic</note>
    </ligand>
</feature>
<dbReference type="Gene3D" id="2.10.55.10">
    <property type="entry name" value="Leishmanolysin domain 3"/>
    <property type="match status" value="1"/>
</dbReference>
<keyword evidence="10" id="KW-0732">Signal</keyword>
<feature type="chain" id="PRO_5042986778" evidence="10">
    <location>
        <begin position="20"/>
        <end position="672"/>
    </location>
</feature>
<feature type="binding site" evidence="8">
    <location>
        <position position="322"/>
    </location>
    <ligand>
        <name>Zn(2+)</name>
        <dbReference type="ChEBI" id="CHEBI:29105"/>
        <note>catalytic</note>
    </ligand>
</feature>
<evidence type="ECO:0000313" key="12">
    <source>
        <dbReference type="Proteomes" id="UP001344447"/>
    </source>
</evidence>
<evidence type="ECO:0000256" key="4">
    <source>
        <dbReference type="ARBA" id="ARBA00022801"/>
    </source>
</evidence>
<dbReference type="Gene3D" id="3.90.132.10">
    <property type="entry name" value="Leishmanolysin , domain 2"/>
    <property type="match status" value="1"/>
</dbReference>
<evidence type="ECO:0000256" key="8">
    <source>
        <dbReference type="PIRSR" id="PIRSR601577-2"/>
    </source>
</evidence>
<keyword evidence="9" id="KW-1133">Transmembrane helix</keyword>
<reference evidence="11 12" key="1">
    <citation type="submission" date="2023-11" db="EMBL/GenBank/DDBJ databases">
        <title>Dfirmibasis_genome.</title>
        <authorList>
            <person name="Edelbroek B."/>
            <person name="Kjellin J."/>
            <person name="Jerlstrom-Hultqvist J."/>
            <person name="Soderbom F."/>
        </authorList>
    </citation>
    <scope>NUCLEOTIDE SEQUENCE [LARGE SCALE GENOMIC DNA]</scope>
    <source>
        <strain evidence="11 12">TNS-C-14</strain>
    </source>
</reference>
<dbReference type="FunFam" id="3.90.132.10:FF:000001">
    <property type="entry name" value="leishmanolysin-like peptidase isoform X2"/>
    <property type="match status" value="1"/>
</dbReference>
<protein>
    <submittedName>
        <fullName evidence="11">Uncharacterized protein</fullName>
    </submittedName>
</protein>
<evidence type="ECO:0000256" key="7">
    <source>
        <dbReference type="PIRSR" id="PIRSR601577-1"/>
    </source>
</evidence>
<dbReference type="GO" id="GO:0046872">
    <property type="term" value="F:metal ion binding"/>
    <property type="evidence" value="ECO:0007669"/>
    <property type="project" value="UniProtKB-KW"/>
</dbReference>
<evidence type="ECO:0000313" key="11">
    <source>
        <dbReference type="EMBL" id="KAK5576769.1"/>
    </source>
</evidence>
<dbReference type="EMBL" id="JAVFKY010000005">
    <property type="protein sequence ID" value="KAK5576769.1"/>
    <property type="molecule type" value="Genomic_DNA"/>
</dbReference>
<feature type="active site" evidence="7">
    <location>
        <position position="323"/>
    </location>
</feature>
<name>A0AAN7YME5_9MYCE</name>
<dbReference type="GO" id="GO:0005737">
    <property type="term" value="C:cytoplasm"/>
    <property type="evidence" value="ECO:0007669"/>
    <property type="project" value="TreeGrafter"/>
</dbReference>
<keyword evidence="9" id="KW-0812">Transmembrane</keyword>
<evidence type="ECO:0000256" key="6">
    <source>
        <dbReference type="ARBA" id="ARBA00023049"/>
    </source>
</evidence>
<evidence type="ECO:0000256" key="9">
    <source>
        <dbReference type="SAM" id="Phobius"/>
    </source>
</evidence>
<keyword evidence="2" id="KW-0645">Protease</keyword>
<dbReference type="InterPro" id="IPR001577">
    <property type="entry name" value="Peptidase_M8"/>
</dbReference>
<evidence type="ECO:0000256" key="3">
    <source>
        <dbReference type="ARBA" id="ARBA00022723"/>
    </source>
</evidence>
<dbReference type="Proteomes" id="UP001344447">
    <property type="component" value="Unassembled WGS sequence"/>
</dbReference>
<keyword evidence="3 8" id="KW-0479">Metal-binding</keyword>
<evidence type="ECO:0000256" key="5">
    <source>
        <dbReference type="ARBA" id="ARBA00022833"/>
    </source>
</evidence>
<dbReference type="GO" id="GO:0007155">
    <property type="term" value="P:cell adhesion"/>
    <property type="evidence" value="ECO:0007669"/>
    <property type="project" value="InterPro"/>
</dbReference>
<comment type="similarity">
    <text evidence="1">Belongs to the peptidase M8 family.</text>
</comment>
<dbReference type="SUPFAM" id="SSF55486">
    <property type="entry name" value="Metalloproteases ('zincins'), catalytic domain"/>
    <property type="match status" value="1"/>
</dbReference>
<keyword evidence="5 8" id="KW-0862">Zinc</keyword>
<evidence type="ECO:0000256" key="10">
    <source>
        <dbReference type="SAM" id="SignalP"/>
    </source>
</evidence>
<keyword evidence="4" id="KW-0378">Hydrolase</keyword>
<gene>
    <name evidence="11" type="ORF">RB653_007913</name>
</gene>
<sequence>MKLICKILLVLFIISLISEIRNDAKTIKSIVDNRYRQMIKREFSSVNKEGDFIKVSVDREDINQPIIADGVDENGFIIKNGHKHLPSYECIHDQVAENIISQPSEEEISNYFFEERMKRLETSHRLKATPAAPRKPLRFHFDTTYLYNQKDTGACYFVGQSVIIGTYSGSYALPACVSSGAYYPCNYTCTANDLLGDKVADLLSKDIITSIQDILGEMILVERLTTNLKLNVGVGTTCDFRYVINNTYIKTGIPNSDMIVFVTSRPIRASSTIAYSSPCVYEYGHRPLGATINFAPKYFLPFTSSSPPSDFIFNEYIRVGIHEMTHGLGFSNTFFKYFINRYSNDYYFVGSEPGSNQTTSGTTPKGTTWIYPRPAVNTPAVRNFVESHYNCHSNTSTFELLEDYGATGTVGSHWEKRTAGEEYMLGYVSPVFPITNLTLALLQDSGWYDINSSLAEPLMWGKGLGCAWLDDCNEASWNLPGYFCKDPSKSYCSPTRVGKGQCNLKNAPSSLNLPYQHFEDPRTYGDIIADGCPFYDIPPDQYCVDASNQPTANTKVAEKYGDDSRCFEYTDTTTSAQNMVCWPTKCEAGNLQVQVNTVWVSCDQDGKSVKIGSIQFTCPLYFYPCRDSGFTLPPNSSYPLYPGIDDLNNSFKLYFNFYLLVSTLIISIIYSI</sequence>
<evidence type="ECO:0000256" key="2">
    <source>
        <dbReference type="ARBA" id="ARBA00022670"/>
    </source>
</evidence>
<dbReference type="PANTHER" id="PTHR10942">
    <property type="entry name" value="LEISHMANOLYSIN-LIKE PEPTIDASE"/>
    <property type="match status" value="1"/>
</dbReference>
<keyword evidence="12" id="KW-1185">Reference proteome</keyword>
<dbReference type="AlphaFoldDB" id="A0AAN7YME5"/>
<evidence type="ECO:0000256" key="1">
    <source>
        <dbReference type="ARBA" id="ARBA00005860"/>
    </source>
</evidence>
<dbReference type="GO" id="GO:0004222">
    <property type="term" value="F:metalloendopeptidase activity"/>
    <property type="evidence" value="ECO:0007669"/>
    <property type="project" value="InterPro"/>
</dbReference>
<organism evidence="11 12">
    <name type="scientific">Dictyostelium firmibasis</name>
    <dbReference type="NCBI Taxonomy" id="79012"/>
    <lineage>
        <taxon>Eukaryota</taxon>
        <taxon>Amoebozoa</taxon>
        <taxon>Evosea</taxon>
        <taxon>Eumycetozoa</taxon>
        <taxon>Dictyostelia</taxon>
        <taxon>Dictyosteliales</taxon>
        <taxon>Dictyosteliaceae</taxon>
        <taxon>Dictyostelium</taxon>
    </lineage>
</organism>
<comment type="cofactor">
    <cofactor evidence="8">
        <name>Zn(2+)</name>
        <dbReference type="ChEBI" id="CHEBI:29105"/>
    </cofactor>
    <text evidence="8">Binds 1 zinc ion per subunit.</text>
</comment>
<dbReference type="PANTHER" id="PTHR10942:SF0">
    <property type="entry name" value="LEISHMANOLYSIN-LIKE PEPTIDASE"/>
    <property type="match status" value="1"/>
</dbReference>
<accession>A0AAN7YME5</accession>
<dbReference type="Gene3D" id="3.10.170.20">
    <property type="match status" value="1"/>
</dbReference>
<feature type="binding site" evidence="8">
    <location>
        <position position="413"/>
    </location>
    <ligand>
        <name>Zn(2+)</name>
        <dbReference type="ChEBI" id="CHEBI:29105"/>
        <note>catalytic</note>
    </ligand>
</feature>
<proteinExistence type="inferred from homology"/>